<dbReference type="GO" id="GO:0005634">
    <property type="term" value="C:nucleus"/>
    <property type="evidence" value="ECO:0007669"/>
    <property type="project" value="TreeGrafter"/>
</dbReference>
<dbReference type="Pfam" id="PF05368">
    <property type="entry name" value="NmrA"/>
    <property type="match status" value="1"/>
</dbReference>
<evidence type="ECO:0000256" key="3">
    <source>
        <dbReference type="ARBA" id="ARBA00023002"/>
    </source>
</evidence>
<dbReference type="Gene3D" id="3.40.50.720">
    <property type="entry name" value="NAD(P)-binding Rossmann-like Domain"/>
    <property type="match status" value="1"/>
</dbReference>
<dbReference type="PANTHER" id="PTHR42748">
    <property type="entry name" value="NITROGEN METABOLITE REPRESSION PROTEIN NMRA FAMILY MEMBER"/>
    <property type="match status" value="1"/>
</dbReference>
<reference evidence="5 6" key="1">
    <citation type="journal article" date="2017" name="BMC Genomics">
        <title>Chromosome level assembly and secondary metabolite potential of the parasitic fungus Cordyceps militaris.</title>
        <authorList>
            <person name="Kramer G.J."/>
            <person name="Nodwell J.R."/>
        </authorList>
    </citation>
    <scope>NUCLEOTIDE SEQUENCE [LARGE SCALE GENOMIC DNA]</scope>
    <source>
        <strain evidence="5 6">ATCC 34164</strain>
    </source>
</reference>
<dbReference type="VEuPathDB" id="FungiDB:A9K55_009297"/>
<accession>A0A2H4SHQ7</accession>
<proteinExistence type="inferred from homology"/>
<evidence type="ECO:0000313" key="5">
    <source>
        <dbReference type="EMBL" id="ATY62647.1"/>
    </source>
</evidence>
<gene>
    <name evidence="5" type="ORF">A9K55_009297</name>
</gene>
<dbReference type="GO" id="GO:0016491">
    <property type="term" value="F:oxidoreductase activity"/>
    <property type="evidence" value="ECO:0007669"/>
    <property type="project" value="UniProtKB-KW"/>
</dbReference>
<organism evidence="5 6">
    <name type="scientific">Cordyceps militaris</name>
    <name type="common">Caterpillar fungus</name>
    <name type="synonym">Clavaria militaris</name>
    <dbReference type="NCBI Taxonomy" id="73501"/>
    <lineage>
        <taxon>Eukaryota</taxon>
        <taxon>Fungi</taxon>
        <taxon>Dikarya</taxon>
        <taxon>Ascomycota</taxon>
        <taxon>Pezizomycotina</taxon>
        <taxon>Sordariomycetes</taxon>
        <taxon>Hypocreomycetidae</taxon>
        <taxon>Hypocreales</taxon>
        <taxon>Cordycipitaceae</taxon>
        <taxon>Cordyceps</taxon>
    </lineage>
</organism>
<sequence length="302" mass="31589">MKVFICGITGNQGSALARLLLPSIPVVGLTRSPSSAPSLALLSLGAELHAGSYTTPGVLAAALADCTALFLNPVPSLTDPSSELRDGRAILAAAAHITHIVHSTALGVDNATHAPDTLVAKMLHEKHLVEDAVRAAAVPSWTILRPGNFMANYVGAAAAASQQELVRTGVSTSALTRDTLLPLVDVATIAAFARAALLDPARFHAQEIALADELLTLDELLAKLGAAAGRKMRAEYLAEDEVAARRATDFMVDMQFLMRGLARFVDVDKVKSWGVPTSSFDAFLEREAALVKETYGAAGGSA</sequence>
<protein>
    <submittedName>
        <fullName evidence="5">NAD dependent epimerase</fullName>
    </submittedName>
</protein>
<dbReference type="AlphaFoldDB" id="A0A2H4SHQ7"/>
<comment type="similarity">
    <text evidence="1">Belongs to the NmrA-type oxidoreductase family.</text>
</comment>
<evidence type="ECO:0000313" key="6">
    <source>
        <dbReference type="Proteomes" id="UP000323067"/>
    </source>
</evidence>
<evidence type="ECO:0000256" key="2">
    <source>
        <dbReference type="ARBA" id="ARBA00022857"/>
    </source>
</evidence>
<dbReference type="Proteomes" id="UP000323067">
    <property type="component" value="Chromosome vii"/>
</dbReference>
<evidence type="ECO:0000259" key="4">
    <source>
        <dbReference type="Pfam" id="PF05368"/>
    </source>
</evidence>
<dbReference type="EMBL" id="CP023324">
    <property type="protein sequence ID" value="ATY62647.1"/>
    <property type="molecule type" value="Genomic_DNA"/>
</dbReference>
<dbReference type="InterPro" id="IPR008030">
    <property type="entry name" value="NmrA-like"/>
</dbReference>
<dbReference type="OrthoDB" id="419598at2759"/>
<keyword evidence="3" id="KW-0560">Oxidoreductase</keyword>
<evidence type="ECO:0000256" key="1">
    <source>
        <dbReference type="ARBA" id="ARBA00006328"/>
    </source>
</evidence>
<dbReference type="SUPFAM" id="SSF51735">
    <property type="entry name" value="NAD(P)-binding Rossmann-fold domains"/>
    <property type="match status" value="1"/>
</dbReference>
<dbReference type="InterPro" id="IPR051164">
    <property type="entry name" value="NmrA-like_oxidored"/>
</dbReference>
<keyword evidence="2" id="KW-0521">NADP</keyword>
<feature type="domain" description="NmrA-like" evidence="4">
    <location>
        <begin position="2"/>
        <end position="255"/>
    </location>
</feature>
<dbReference type="PANTHER" id="PTHR42748:SF30">
    <property type="entry name" value="NMRA-LIKE DOMAIN-CONTAINING PROTEIN"/>
    <property type="match status" value="1"/>
</dbReference>
<dbReference type="VEuPathDB" id="FungiDB:CCM_09174"/>
<dbReference type="InterPro" id="IPR036291">
    <property type="entry name" value="NAD(P)-bd_dom_sf"/>
</dbReference>
<name>A0A2H4SHQ7_CORMI</name>